<dbReference type="SUPFAM" id="SSF49452">
    <property type="entry name" value="Starch-binding domain-like"/>
    <property type="match status" value="1"/>
</dbReference>
<protein>
    <recommendedName>
        <fullName evidence="2">CBM20 domain-containing protein</fullName>
    </recommendedName>
</protein>
<reference evidence="3" key="1">
    <citation type="submission" date="2021-01" db="EMBL/GenBank/DDBJ databases">
        <authorList>
            <person name="Corre E."/>
            <person name="Pelletier E."/>
            <person name="Niang G."/>
            <person name="Scheremetjew M."/>
            <person name="Finn R."/>
            <person name="Kale V."/>
            <person name="Holt S."/>
            <person name="Cochrane G."/>
            <person name="Meng A."/>
            <person name="Brown T."/>
            <person name="Cohen L."/>
        </authorList>
    </citation>
    <scope>NUCLEOTIDE SEQUENCE</scope>
    <source>
        <strain evidence="3">SAG 11-49</strain>
    </source>
</reference>
<dbReference type="SMART" id="SM01065">
    <property type="entry name" value="CBM_2"/>
    <property type="match status" value="1"/>
</dbReference>
<feature type="domain" description="CBM20" evidence="2">
    <location>
        <begin position="50"/>
        <end position="159"/>
    </location>
</feature>
<evidence type="ECO:0000313" key="3">
    <source>
        <dbReference type="EMBL" id="CAD8680712.1"/>
    </source>
</evidence>
<dbReference type="Gene3D" id="2.60.40.10">
    <property type="entry name" value="Immunoglobulins"/>
    <property type="match status" value="1"/>
</dbReference>
<feature type="region of interest" description="Disordered" evidence="1">
    <location>
        <begin position="470"/>
        <end position="515"/>
    </location>
</feature>
<evidence type="ECO:0000256" key="1">
    <source>
        <dbReference type="SAM" id="MobiDB-lite"/>
    </source>
</evidence>
<dbReference type="Pfam" id="PF00686">
    <property type="entry name" value="CBM_20"/>
    <property type="match status" value="1"/>
</dbReference>
<sequence length="515" mass="52148">MALQSKMNRGLGLGPRPATAAAGGLYRAALALRAPVNRHIVHTKAQARAQTAVDPSQVIVKLNVTHPTKWGEQLKVVGSTTELGSWDIDRAPTMNWVKTSAAGELWSWEGVVPHGVHEWKVVVFNSSHKTSVWENIPVNRKLEVPDVSGTLTWDFVFGDKKAAGSFAQTPLELLDPIEAAAIAAALESKLETLRDSIQAKVVGIMNAAAEPNSDLPPSLSMLSSVEPATPPITPSVEPEAIAAAAESLAATGVIADYVMPSVAGNGVVASEVPAEAPAAPPAPTVAAFENVGVHASAVTLELPAVTVPFAEPVEPMAVPVAAVTEAAAAVTEEAVTVGPTGSYEEAAGVLQVQEAEVDVESPRVVAPASEMPILIRASPSPPPPAAVAPTAVETIYTDPAAAAAIASAPATLCEAETTITEPPAAAPTNNIVATSPQLKEAVKEQAAKESAAAAAVTATVKEAAGAVAAGSSSAAAPAPAPPAKKGGKGFGSSSSKKESGKSGGSGLFGMFFGKK</sequence>
<name>A0A7S0RLC8_9CHLO</name>
<proteinExistence type="predicted"/>
<evidence type="ECO:0000259" key="2">
    <source>
        <dbReference type="PROSITE" id="PS51166"/>
    </source>
</evidence>
<dbReference type="AlphaFoldDB" id="A0A7S0RLC8"/>
<dbReference type="PROSITE" id="PS51166">
    <property type="entry name" value="CBM20"/>
    <property type="match status" value="1"/>
</dbReference>
<accession>A0A7S0RLC8</accession>
<dbReference type="GO" id="GO:2001070">
    <property type="term" value="F:starch binding"/>
    <property type="evidence" value="ECO:0007669"/>
    <property type="project" value="InterPro"/>
</dbReference>
<organism evidence="3">
    <name type="scientific">Chlamydomonas leiostraca</name>
    <dbReference type="NCBI Taxonomy" id="1034604"/>
    <lineage>
        <taxon>Eukaryota</taxon>
        <taxon>Viridiplantae</taxon>
        <taxon>Chlorophyta</taxon>
        <taxon>core chlorophytes</taxon>
        <taxon>Chlorophyceae</taxon>
        <taxon>CS clade</taxon>
        <taxon>Chlamydomonadales</taxon>
        <taxon>Chlamydomonadaceae</taxon>
        <taxon>Chlamydomonas</taxon>
    </lineage>
</organism>
<gene>
    <name evidence="3" type="ORF">CLEI1391_LOCUS9733</name>
</gene>
<dbReference type="InterPro" id="IPR002044">
    <property type="entry name" value="CBM20"/>
</dbReference>
<dbReference type="EMBL" id="HBFB01017376">
    <property type="protein sequence ID" value="CAD8680712.1"/>
    <property type="molecule type" value="Transcribed_RNA"/>
</dbReference>
<dbReference type="InterPro" id="IPR013784">
    <property type="entry name" value="Carb-bd-like_fold"/>
</dbReference>
<dbReference type="InterPro" id="IPR013783">
    <property type="entry name" value="Ig-like_fold"/>
</dbReference>